<sequence length="81" mass="8623">MKLFQLPIKIALILTWFSIATIPVRSQTGNMSDITMPNPGEITPDTPDDVETPTEPVAEGAEGDVETPTEPVAEGAEGDVE</sequence>
<protein>
    <submittedName>
        <fullName evidence="2">Uncharacterized protein</fullName>
    </submittedName>
</protein>
<dbReference type="Proteomes" id="UP000729733">
    <property type="component" value="Unassembled WGS sequence"/>
</dbReference>
<dbReference type="AlphaFoldDB" id="A0A964BRA4"/>
<feature type="region of interest" description="Disordered" evidence="1">
    <location>
        <begin position="28"/>
        <end position="81"/>
    </location>
</feature>
<organism evidence="2 3">
    <name type="scientific">Waterburya agarophytonicola KI4</name>
    <dbReference type="NCBI Taxonomy" id="2874699"/>
    <lineage>
        <taxon>Bacteria</taxon>
        <taxon>Bacillati</taxon>
        <taxon>Cyanobacteriota</taxon>
        <taxon>Cyanophyceae</taxon>
        <taxon>Pleurocapsales</taxon>
        <taxon>Hyellaceae</taxon>
        <taxon>Waterburya</taxon>
        <taxon>Waterburya agarophytonicola</taxon>
    </lineage>
</organism>
<gene>
    <name evidence="2" type="ORF">I4641_07115</name>
</gene>
<name>A0A964BRA4_9CYAN</name>
<proteinExistence type="predicted"/>
<evidence type="ECO:0000256" key="1">
    <source>
        <dbReference type="SAM" id="MobiDB-lite"/>
    </source>
</evidence>
<evidence type="ECO:0000313" key="2">
    <source>
        <dbReference type="EMBL" id="MCC0176746.1"/>
    </source>
</evidence>
<reference evidence="2" key="1">
    <citation type="journal article" date="2021" name="Antonie Van Leeuwenhoek">
        <title>Draft genome and description of Waterburya agarophytonicola gen. nov. sp. nov. (Pleurocapsales, Cyanobacteria): a seaweed symbiont.</title>
        <authorList>
            <person name="Bonthond G."/>
            <person name="Shalygin S."/>
            <person name="Bayer T."/>
            <person name="Weinberger F."/>
        </authorList>
    </citation>
    <scope>NUCLEOTIDE SEQUENCE</scope>
    <source>
        <strain evidence="2">KI4</strain>
    </source>
</reference>
<accession>A0A964BRA4</accession>
<keyword evidence="3" id="KW-1185">Reference proteome</keyword>
<feature type="non-terminal residue" evidence="2">
    <location>
        <position position="81"/>
    </location>
</feature>
<evidence type="ECO:0000313" key="3">
    <source>
        <dbReference type="Proteomes" id="UP000729733"/>
    </source>
</evidence>
<dbReference type="EMBL" id="JADWDC010000012">
    <property type="protein sequence ID" value="MCC0176746.1"/>
    <property type="molecule type" value="Genomic_DNA"/>
</dbReference>
<comment type="caution">
    <text evidence="2">The sequence shown here is derived from an EMBL/GenBank/DDBJ whole genome shotgun (WGS) entry which is preliminary data.</text>
</comment>